<accession>A0A4Q7ZRJ8</accession>
<sequence>MPHPIPSRPDGWQPKNVVVEALVAHYRGAASRTGPAEGGGELAALAGMALVLGVGLLQMTGSVLTAVLIPLVTAGTGALVVIGTAKPAAPPPGVDVFAARGGAGSLPAGYLVSPDVWDLGMAQRTVDVPAPQLQAAAQLCREFPGSVNRLLDMVATIDAQRDAQTVTDEDRTRRIVREVSVASQRARAPKPTDLLAFGPQPAAFVQSGGKPAEARTRG</sequence>
<dbReference type="OrthoDB" id="3294897at2"/>
<evidence type="ECO:0000313" key="4">
    <source>
        <dbReference type="Proteomes" id="UP000292564"/>
    </source>
</evidence>
<dbReference type="RefSeq" id="WP_130512221.1">
    <property type="nucleotide sequence ID" value="NZ_SHKY01000001.1"/>
</dbReference>
<evidence type="ECO:0000256" key="2">
    <source>
        <dbReference type="SAM" id="Phobius"/>
    </source>
</evidence>
<feature type="transmembrane region" description="Helical" evidence="2">
    <location>
        <begin position="39"/>
        <end position="57"/>
    </location>
</feature>
<name>A0A4Q7ZRJ8_9ACTN</name>
<evidence type="ECO:0000256" key="1">
    <source>
        <dbReference type="SAM" id="MobiDB-lite"/>
    </source>
</evidence>
<dbReference type="EMBL" id="SHKY01000001">
    <property type="protein sequence ID" value="RZU53772.1"/>
    <property type="molecule type" value="Genomic_DNA"/>
</dbReference>
<organism evidence="3 4">
    <name type="scientific">Krasilnikovia cinnamomea</name>
    <dbReference type="NCBI Taxonomy" id="349313"/>
    <lineage>
        <taxon>Bacteria</taxon>
        <taxon>Bacillati</taxon>
        <taxon>Actinomycetota</taxon>
        <taxon>Actinomycetes</taxon>
        <taxon>Micromonosporales</taxon>
        <taxon>Micromonosporaceae</taxon>
        <taxon>Krasilnikovia</taxon>
    </lineage>
</organism>
<keyword evidence="2" id="KW-0472">Membrane</keyword>
<feature type="region of interest" description="Disordered" evidence="1">
    <location>
        <begin position="183"/>
        <end position="218"/>
    </location>
</feature>
<reference evidence="3 4" key="1">
    <citation type="submission" date="2019-02" db="EMBL/GenBank/DDBJ databases">
        <title>Sequencing the genomes of 1000 actinobacteria strains.</title>
        <authorList>
            <person name="Klenk H.-P."/>
        </authorList>
    </citation>
    <scope>NUCLEOTIDE SEQUENCE [LARGE SCALE GENOMIC DNA]</scope>
    <source>
        <strain evidence="3 4">DSM 45162</strain>
    </source>
</reference>
<evidence type="ECO:0000313" key="3">
    <source>
        <dbReference type="EMBL" id="RZU53772.1"/>
    </source>
</evidence>
<gene>
    <name evidence="3" type="ORF">EV385_5706</name>
</gene>
<keyword evidence="2" id="KW-0812">Transmembrane</keyword>
<dbReference type="Proteomes" id="UP000292564">
    <property type="component" value="Unassembled WGS sequence"/>
</dbReference>
<proteinExistence type="predicted"/>
<feature type="transmembrane region" description="Helical" evidence="2">
    <location>
        <begin position="63"/>
        <end position="82"/>
    </location>
</feature>
<dbReference type="AlphaFoldDB" id="A0A4Q7ZRJ8"/>
<comment type="caution">
    <text evidence="3">The sequence shown here is derived from an EMBL/GenBank/DDBJ whole genome shotgun (WGS) entry which is preliminary data.</text>
</comment>
<protein>
    <submittedName>
        <fullName evidence="3">Uncharacterized protein</fullName>
    </submittedName>
</protein>
<keyword evidence="4" id="KW-1185">Reference proteome</keyword>
<keyword evidence="2" id="KW-1133">Transmembrane helix</keyword>